<dbReference type="InterPro" id="IPR012336">
    <property type="entry name" value="Thioredoxin-like_fold"/>
</dbReference>
<keyword evidence="3" id="KW-1185">Reference proteome</keyword>
<proteinExistence type="predicted"/>
<dbReference type="EMBL" id="CP116967">
    <property type="protein sequence ID" value="WNM57079.1"/>
    <property type="molecule type" value="Genomic_DNA"/>
</dbReference>
<dbReference type="Proteomes" id="UP001302719">
    <property type="component" value="Chromosome"/>
</dbReference>
<evidence type="ECO:0000313" key="3">
    <source>
        <dbReference type="Proteomes" id="UP001302719"/>
    </source>
</evidence>
<accession>A0AA96GE64</accession>
<dbReference type="RefSeq" id="WP_312641157.1">
    <property type="nucleotide sequence ID" value="NZ_CP116967.1"/>
</dbReference>
<dbReference type="SUPFAM" id="SSF52833">
    <property type="entry name" value="Thioredoxin-like"/>
    <property type="match status" value="1"/>
</dbReference>
<name>A0AA96GE64_9BACT</name>
<dbReference type="Gene3D" id="3.40.30.10">
    <property type="entry name" value="Glutaredoxin"/>
    <property type="match status" value="1"/>
</dbReference>
<gene>
    <name evidence="2" type="ORF">PP769_13985</name>
</gene>
<reference evidence="2 3" key="1">
    <citation type="submission" date="2023-01" db="EMBL/GenBank/DDBJ databases">
        <title>Cultivation and genomic characterization of new, ubiquitous marine nitrite-oxidizing bacteria from the Nitrospirales.</title>
        <authorList>
            <person name="Mueller A.J."/>
            <person name="Daebeler A."/>
            <person name="Herbold C.W."/>
            <person name="Kirkegaard R.H."/>
            <person name="Daims H."/>
        </authorList>
    </citation>
    <scope>NUCLEOTIDE SEQUENCE [LARGE SCALE GENOMIC DNA]</scope>
    <source>
        <strain evidence="2 3">VA</strain>
    </source>
</reference>
<sequence length="80" mass="8638">MKKAVFYHAGCPVCVSAETMVTQAIDRQQYDLEIVHFAQTPGRVVEAETAGVKSVPALVLEGQVFHVNFGASMDDVKASI</sequence>
<dbReference type="Pfam" id="PF13192">
    <property type="entry name" value="Thioredoxin_3"/>
    <property type="match status" value="1"/>
</dbReference>
<protein>
    <submittedName>
        <fullName evidence="2">Thioredoxin family protein</fullName>
    </submittedName>
</protein>
<evidence type="ECO:0000313" key="2">
    <source>
        <dbReference type="EMBL" id="WNM57079.1"/>
    </source>
</evidence>
<dbReference type="InterPro" id="IPR036249">
    <property type="entry name" value="Thioredoxin-like_sf"/>
</dbReference>
<dbReference type="AlphaFoldDB" id="A0AA96GE64"/>
<organism evidence="2 3">
    <name type="scientific">Candidatus Nitrospira allomarina</name>
    <dbReference type="NCBI Taxonomy" id="3020900"/>
    <lineage>
        <taxon>Bacteria</taxon>
        <taxon>Pseudomonadati</taxon>
        <taxon>Nitrospirota</taxon>
        <taxon>Nitrospiria</taxon>
        <taxon>Nitrospirales</taxon>
        <taxon>Nitrospiraceae</taxon>
        <taxon>Nitrospira</taxon>
    </lineage>
</organism>
<dbReference type="KEGG" id="nall:PP769_13985"/>
<evidence type="ECO:0000259" key="1">
    <source>
        <dbReference type="Pfam" id="PF13192"/>
    </source>
</evidence>
<feature type="domain" description="Thioredoxin-like fold" evidence="1">
    <location>
        <begin position="1"/>
        <end position="67"/>
    </location>
</feature>